<evidence type="ECO:0000313" key="1">
    <source>
        <dbReference type="EMBL" id="KAK4539192.1"/>
    </source>
</evidence>
<reference evidence="1 2" key="1">
    <citation type="submission" date="2021-11" db="EMBL/GenBank/DDBJ databases">
        <title>Black yeast isolated from Biological Soil Crust.</title>
        <authorList>
            <person name="Kurbessoian T."/>
        </authorList>
    </citation>
    <scope>NUCLEOTIDE SEQUENCE [LARGE SCALE GENOMIC DNA]</scope>
    <source>
        <strain evidence="1 2">CCFEE 5522</strain>
    </source>
</reference>
<comment type="caution">
    <text evidence="1">The sequence shown here is derived from an EMBL/GenBank/DDBJ whole genome shotgun (WGS) entry which is preliminary data.</text>
</comment>
<dbReference type="Proteomes" id="UP001324427">
    <property type="component" value="Unassembled WGS sequence"/>
</dbReference>
<evidence type="ECO:0000313" key="2">
    <source>
        <dbReference type="Proteomes" id="UP001324427"/>
    </source>
</evidence>
<keyword evidence="2" id="KW-1185">Reference proteome</keyword>
<dbReference type="EMBL" id="JAVFHQ010000111">
    <property type="protein sequence ID" value="KAK4539192.1"/>
    <property type="molecule type" value="Genomic_DNA"/>
</dbReference>
<name>A0AAV9J3J9_9PEZI</name>
<gene>
    <name evidence="1" type="ORF">LTR36_001168</name>
</gene>
<organism evidence="1 2">
    <name type="scientific">Oleoguttula mirabilis</name>
    <dbReference type="NCBI Taxonomy" id="1507867"/>
    <lineage>
        <taxon>Eukaryota</taxon>
        <taxon>Fungi</taxon>
        <taxon>Dikarya</taxon>
        <taxon>Ascomycota</taxon>
        <taxon>Pezizomycotina</taxon>
        <taxon>Dothideomycetes</taxon>
        <taxon>Dothideomycetidae</taxon>
        <taxon>Mycosphaerellales</taxon>
        <taxon>Teratosphaeriaceae</taxon>
        <taxon>Oleoguttula</taxon>
    </lineage>
</organism>
<dbReference type="AlphaFoldDB" id="A0AAV9J3J9"/>
<evidence type="ECO:0008006" key="3">
    <source>
        <dbReference type="Google" id="ProtNLM"/>
    </source>
</evidence>
<sequence>MASTIGTSVFPHFADGDVKIVLSDDPQDTLTLHIATLAKGSDFFKASLERMDWSHNKYIRKEGDVQTEVGMKLLELDMDGSDTFPLLMGATFEPSAEKMISKRLEHDAPLGLSELTNLRYPSHIIVSAYKVGFALLYNLRVDLATDVKNIRASAQVIPAVVDFLDAYGLLPAYNPLISDMLFGGSGCGYDIIGQNPLRMLLVACKMQSQNMYQEAMKHAVGVHEMHNCEGSNINHVYSPAFFLDLGESEIHARFVQHTKDVHTHVENLKKQMLTTYPICCNKLGLARDVGLAIWRGWVIDHITTSPSHDGLLQLAKKDYDVSSIIRDWSTKDWDKDVGVRFGHVHRAVENCFTTATMWLWRGEGEGPKGKQFHDNKDELNYAYLRYYCYLTFDEDYEYPWAGKTRVPSYTLPTAKTTTVLDFGDAEI</sequence>
<accession>A0AAV9J3J9</accession>
<protein>
    <recommendedName>
        <fullName evidence="3">BTB domain-containing protein</fullName>
    </recommendedName>
</protein>
<proteinExistence type="predicted"/>